<protein>
    <recommendedName>
        <fullName evidence="4">DUF4843 domain-containing protein</fullName>
    </recommendedName>
</protein>
<comment type="caution">
    <text evidence="2">The sequence shown here is derived from an EMBL/GenBank/DDBJ whole genome shotgun (WGS) entry which is preliminary data.</text>
</comment>
<feature type="signal peptide" evidence="1">
    <location>
        <begin position="1"/>
        <end position="22"/>
    </location>
</feature>
<evidence type="ECO:0000313" key="2">
    <source>
        <dbReference type="EMBL" id="NLR63802.1"/>
    </source>
</evidence>
<dbReference type="PROSITE" id="PS51257">
    <property type="entry name" value="PROKAR_LIPOPROTEIN"/>
    <property type="match status" value="1"/>
</dbReference>
<dbReference type="RefSeq" id="WP_168869787.1">
    <property type="nucleotide sequence ID" value="NZ_JABAIA010000001.1"/>
</dbReference>
<evidence type="ECO:0008006" key="4">
    <source>
        <dbReference type="Google" id="ProtNLM"/>
    </source>
</evidence>
<dbReference type="Proteomes" id="UP000570474">
    <property type="component" value="Unassembled WGS sequence"/>
</dbReference>
<reference evidence="2 3" key="1">
    <citation type="submission" date="2020-04" db="EMBL/GenBank/DDBJ databases">
        <authorList>
            <person name="Yin C."/>
        </authorList>
    </citation>
    <scope>NUCLEOTIDE SEQUENCE [LARGE SCALE GENOMIC DNA]</scope>
    <source>
        <strain evidence="2 3">Ae27</strain>
    </source>
</reference>
<proteinExistence type="predicted"/>
<keyword evidence="1" id="KW-0732">Signal</keyword>
<sequence length="267" mass="29956">MKSLPKYIINTVVLLCSIFFFACNKEDLQAKKIMHVVINGYNGSDHAWQVSIDTTQYDVSSIHGKFIVKPTSMISFNAVYTSPLNHQGIQTLTITDTATKAVIFSQPLPSSGTKANFNVVYLDGKALAINPPSADAATNKLGFYVRYTNNDAPFDIFLYRKDASTGKEYKVYIAQNIKPNTWVYADYLPSPDFDTKNKLDAATIYFTKAGTTDQWAFGDDEESSKVTAFGMNLPLTGEKGLVQPYFLIHNPIQLEATRLYFYPDRTW</sequence>
<organism evidence="2 3">
    <name type="scientific">Chitinophaga varians</name>
    <dbReference type="NCBI Taxonomy" id="2202339"/>
    <lineage>
        <taxon>Bacteria</taxon>
        <taxon>Pseudomonadati</taxon>
        <taxon>Bacteroidota</taxon>
        <taxon>Chitinophagia</taxon>
        <taxon>Chitinophagales</taxon>
        <taxon>Chitinophagaceae</taxon>
        <taxon>Chitinophaga</taxon>
    </lineage>
</organism>
<name>A0A847RLF9_9BACT</name>
<gene>
    <name evidence="2" type="ORF">HGH92_05760</name>
</gene>
<keyword evidence="3" id="KW-1185">Reference proteome</keyword>
<evidence type="ECO:0000256" key="1">
    <source>
        <dbReference type="SAM" id="SignalP"/>
    </source>
</evidence>
<feature type="chain" id="PRO_5032924952" description="DUF4843 domain-containing protein" evidence="1">
    <location>
        <begin position="23"/>
        <end position="267"/>
    </location>
</feature>
<accession>A0A847RLF9</accession>
<dbReference type="EMBL" id="JABAIA010000001">
    <property type="protein sequence ID" value="NLR63802.1"/>
    <property type="molecule type" value="Genomic_DNA"/>
</dbReference>
<evidence type="ECO:0000313" key="3">
    <source>
        <dbReference type="Proteomes" id="UP000570474"/>
    </source>
</evidence>
<dbReference type="AlphaFoldDB" id="A0A847RLF9"/>